<evidence type="ECO:0000256" key="9">
    <source>
        <dbReference type="ARBA" id="ARBA00022989"/>
    </source>
</evidence>
<keyword evidence="5" id="KW-0349">Heme</keyword>
<keyword evidence="3" id="KW-0813">Transport</keyword>
<comment type="similarity">
    <text evidence="12">Belongs to the cytochrome b561 family.</text>
</comment>
<keyword evidence="16" id="KW-1185">Reference proteome</keyword>
<accession>A0ABV7D386</accession>
<feature type="transmembrane region" description="Helical" evidence="13">
    <location>
        <begin position="40"/>
        <end position="62"/>
    </location>
</feature>
<proteinExistence type="inferred from homology"/>
<feature type="transmembrane region" description="Helical" evidence="13">
    <location>
        <begin position="12"/>
        <end position="34"/>
    </location>
</feature>
<name>A0ABV7D386_9PROT</name>
<evidence type="ECO:0000256" key="1">
    <source>
        <dbReference type="ARBA" id="ARBA00001970"/>
    </source>
</evidence>
<evidence type="ECO:0000256" key="11">
    <source>
        <dbReference type="ARBA" id="ARBA00023136"/>
    </source>
</evidence>
<dbReference type="SUPFAM" id="SSF81342">
    <property type="entry name" value="Transmembrane di-heme cytochromes"/>
    <property type="match status" value="1"/>
</dbReference>
<organism evidence="15 16">
    <name type="scientific">Kordiimonas pumila</name>
    <dbReference type="NCBI Taxonomy" id="2161677"/>
    <lineage>
        <taxon>Bacteria</taxon>
        <taxon>Pseudomonadati</taxon>
        <taxon>Pseudomonadota</taxon>
        <taxon>Alphaproteobacteria</taxon>
        <taxon>Kordiimonadales</taxon>
        <taxon>Kordiimonadaceae</taxon>
        <taxon>Kordiimonas</taxon>
    </lineage>
</organism>
<keyword evidence="11 13" id="KW-0472">Membrane</keyword>
<dbReference type="Pfam" id="PF01292">
    <property type="entry name" value="Ni_hydr_CYTB"/>
    <property type="match status" value="1"/>
</dbReference>
<sequence length="188" mass="20543">MAQDTKAKFSHITISLHWIVGLTIITLLAVGLYMAENEVYSLYTLHKSVGVIVFAFVAVRVLWRIKNGWPVPASDYKRHEQILAKIVHWVLIIGTVLMPVSGMLMSGAGGHGFGIFGFEIMAPNPDPANPGEALPLNAFTAGIGHEMHEILGFVMMAAIALHIAGALKHHLIDKDETLKRMLGKTIDV</sequence>
<comment type="subcellular location">
    <subcellularLocation>
        <location evidence="2">Cell membrane</location>
        <topology evidence="2">Multi-pass membrane protein</topology>
    </subcellularLocation>
</comment>
<evidence type="ECO:0000256" key="3">
    <source>
        <dbReference type="ARBA" id="ARBA00022448"/>
    </source>
</evidence>
<feature type="transmembrane region" description="Helical" evidence="13">
    <location>
        <begin position="82"/>
        <end position="104"/>
    </location>
</feature>
<keyword evidence="6 13" id="KW-0812">Transmembrane</keyword>
<reference evidence="16" key="1">
    <citation type="journal article" date="2019" name="Int. J. Syst. Evol. Microbiol.">
        <title>The Global Catalogue of Microorganisms (GCM) 10K type strain sequencing project: providing services to taxonomists for standard genome sequencing and annotation.</title>
        <authorList>
            <consortium name="The Broad Institute Genomics Platform"/>
            <consortium name="The Broad Institute Genome Sequencing Center for Infectious Disease"/>
            <person name="Wu L."/>
            <person name="Ma J."/>
        </authorList>
    </citation>
    <scope>NUCLEOTIDE SEQUENCE [LARGE SCALE GENOMIC DNA]</scope>
    <source>
        <strain evidence="16">KCTC 62164</strain>
    </source>
</reference>
<evidence type="ECO:0000256" key="6">
    <source>
        <dbReference type="ARBA" id="ARBA00022692"/>
    </source>
</evidence>
<evidence type="ECO:0000256" key="5">
    <source>
        <dbReference type="ARBA" id="ARBA00022617"/>
    </source>
</evidence>
<keyword evidence="7" id="KW-0479">Metal-binding</keyword>
<dbReference type="PANTHER" id="PTHR30529">
    <property type="entry name" value="CYTOCHROME B561"/>
    <property type="match status" value="1"/>
</dbReference>
<gene>
    <name evidence="15" type="ORF">ACFOKA_06195</name>
</gene>
<keyword evidence="9 13" id="KW-1133">Transmembrane helix</keyword>
<comment type="cofactor">
    <cofactor evidence="1">
        <name>heme b</name>
        <dbReference type="ChEBI" id="CHEBI:60344"/>
    </cofactor>
</comment>
<evidence type="ECO:0000256" key="8">
    <source>
        <dbReference type="ARBA" id="ARBA00022982"/>
    </source>
</evidence>
<keyword evidence="10" id="KW-0408">Iron</keyword>
<dbReference type="EMBL" id="JBHRSL010000003">
    <property type="protein sequence ID" value="MFC3051489.1"/>
    <property type="molecule type" value="Genomic_DNA"/>
</dbReference>
<dbReference type="InterPro" id="IPR052168">
    <property type="entry name" value="Cytochrome_b561_oxidase"/>
</dbReference>
<evidence type="ECO:0000256" key="2">
    <source>
        <dbReference type="ARBA" id="ARBA00004651"/>
    </source>
</evidence>
<evidence type="ECO:0000313" key="16">
    <source>
        <dbReference type="Proteomes" id="UP001595444"/>
    </source>
</evidence>
<dbReference type="InterPro" id="IPR016174">
    <property type="entry name" value="Di-haem_cyt_TM"/>
</dbReference>
<feature type="transmembrane region" description="Helical" evidence="13">
    <location>
        <begin position="150"/>
        <end position="171"/>
    </location>
</feature>
<evidence type="ECO:0000313" key="15">
    <source>
        <dbReference type="EMBL" id="MFC3051489.1"/>
    </source>
</evidence>
<dbReference type="PANTHER" id="PTHR30529:SF7">
    <property type="entry name" value="CYTOCHROME B561 BACTERIAL_NI-HYDROGENASE DOMAIN-CONTAINING PROTEIN"/>
    <property type="match status" value="1"/>
</dbReference>
<dbReference type="Proteomes" id="UP001595444">
    <property type="component" value="Unassembled WGS sequence"/>
</dbReference>
<dbReference type="RefSeq" id="WP_194214306.1">
    <property type="nucleotide sequence ID" value="NZ_CP061205.1"/>
</dbReference>
<evidence type="ECO:0000256" key="4">
    <source>
        <dbReference type="ARBA" id="ARBA00022475"/>
    </source>
</evidence>
<feature type="domain" description="Cytochrome b561 bacterial/Ni-hydrogenase" evidence="14">
    <location>
        <begin position="9"/>
        <end position="183"/>
    </location>
</feature>
<evidence type="ECO:0000256" key="10">
    <source>
        <dbReference type="ARBA" id="ARBA00023004"/>
    </source>
</evidence>
<evidence type="ECO:0000256" key="7">
    <source>
        <dbReference type="ARBA" id="ARBA00022723"/>
    </source>
</evidence>
<comment type="caution">
    <text evidence="15">The sequence shown here is derived from an EMBL/GenBank/DDBJ whole genome shotgun (WGS) entry which is preliminary data.</text>
</comment>
<keyword evidence="4" id="KW-1003">Cell membrane</keyword>
<keyword evidence="8" id="KW-0249">Electron transport</keyword>
<protein>
    <submittedName>
        <fullName evidence="15">Cytochrome b</fullName>
    </submittedName>
</protein>
<evidence type="ECO:0000259" key="14">
    <source>
        <dbReference type="Pfam" id="PF01292"/>
    </source>
</evidence>
<evidence type="ECO:0000256" key="12">
    <source>
        <dbReference type="ARBA" id="ARBA00037975"/>
    </source>
</evidence>
<dbReference type="InterPro" id="IPR011577">
    <property type="entry name" value="Cyt_b561_bac/Ni-Hgenase"/>
</dbReference>
<dbReference type="Gene3D" id="1.20.950.20">
    <property type="entry name" value="Transmembrane di-heme cytochromes, Chain C"/>
    <property type="match status" value="1"/>
</dbReference>
<evidence type="ECO:0000256" key="13">
    <source>
        <dbReference type="SAM" id="Phobius"/>
    </source>
</evidence>